<keyword evidence="3" id="KW-1185">Reference proteome</keyword>
<feature type="compositionally biased region" description="Basic and acidic residues" evidence="1">
    <location>
        <begin position="46"/>
        <end position="57"/>
    </location>
</feature>
<protein>
    <submittedName>
        <fullName evidence="2">Uncharacterized protein</fullName>
    </submittedName>
</protein>
<reference evidence="2 3" key="1">
    <citation type="journal article" date="2018" name="Nat. Ecol. Evol.">
        <title>Shark genomes provide insights into elasmobranch evolution and the origin of vertebrates.</title>
        <authorList>
            <person name="Hara Y"/>
            <person name="Yamaguchi K"/>
            <person name="Onimaru K"/>
            <person name="Kadota M"/>
            <person name="Koyanagi M"/>
            <person name="Keeley SD"/>
            <person name="Tatsumi K"/>
            <person name="Tanaka K"/>
            <person name="Motone F"/>
            <person name="Kageyama Y"/>
            <person name="Nozu R"/>
            <person name="Adachi N"/>
            <person name="Nishimura O"/>
            <person name="Nakagawa R"/>
            <person name="Tanegashima C"/>
            <person name="Kiyatake I"/>
            <person name="Matsumoto R"/>
            <person name="Murakumo K"/>
            <person name="Nishida K"/>
            <person name="Terakita A"/>
            <person name="Kuratani S"/>
            <person name="Sato K"/>
            <person name="Hyodo S Kuraku.S."/>
        </authorList>
    </citation>
    <scope>NUCLEOTIDE SEQUENCE [LARGE SCALE GENOMIC DNA]</scope>
</reference>
<feature type="region of interest" description="Disordered" evidence="1">
    <location>
        <begin position="30"/>
        <end position="57"/>
    </location>
</feature>
<evidence type="ECO:0000313" key="2">
    <source>
        <dbReference type="EMBL" id="GCC36058.1"/>
    </source>
</evidence>
<proteinExistence type="predicted"/>
<dbReference type="EMBL" id="BEZZ01000781">
    <property type="protein sequence ID" value="GCC36058.1"/>
    <property type="molecule type" value="Genomic_DNA"/>
</dbReference>
<comment type="caution">
    <text evidence="2">The sequence shown here is derived from an EMBL/GenBank/DDBJ whole genome shotgun (WGS) entry which is preliminary data.</text>
</comment>
<gene>
    <name evidence="2" type="ORF">chiPu_0014549</name>
</gene>
<dbReference type="AlphaFoldDB" id="A0A401T0B1"/>
<dbReference type="Proteomes" id="UP000287033">
    <property type="component" value="Unassembled WGS sequence"/>
</dbReference>
<organism evidence="2 3">
    <name type="scientific">Chiloscyllium punctatum</name>
    <name type="common">Brownbanded bambooshark</name>
    <name type="synonym">Hemiscyllium punctatum</name>
    <dbReference type="NCBI Taxonomy" id="137246"/>
    <lineage>
        <taxon>Eukaryota</taxon>
        <taxon>Metazoa</taxon>
        <taxon>Chordata</taxon>
        <taxon>Craniata</taxon>
        <taxon>Vertebrata</taxon>
        <taxon>Chondrichthyes</taxon>
        <taxon>Elasmobranchii</taxon>
        <taxon>Galeomorphii</taxon>
        <taxon>Galeoidea</taxon>
        <taxon>Orectolobiformes</taxon>
        <taxon>Hemiscylliidae</taxon>
        <taxon>Chiloscyllium</taxon>
    </lineage>
</organism>
<evidence type="ECO:0000313" key="3">
    <source>
        <dbReference type="Proteomes" id="UP000287033"/>
    </source>
</evidence>
<accession>A0A401T0B1</accession>
<name>A0A401T0B1_CHIPU</name>
<evidence type="ECO:0000256" key="1">
    <source>
        <dbReference type="SAM" id="MobiDB-lite"/>
    </source>
</evidence>
<sequence length="111" mass="12695">MHRPHPLCSLPKEELEACLQEKLLVPNHQSNISQRASYTGIHRSRRGGDSHQGDRRAQCRWTRRLKLGDVRSIHEEEETCLPRPLLSVAKIEHDTRITKKELDGLDSGVQG</sequence>